<feature type="transmembrane region" description="Helical" evidence="1">
    <location>
        <begin position="20"/>
        <end position="39"/>
    </location>
</feature>
<dbReference type="AlphaFoldDB" id="A0A8J3NIH8"/>
<name>A0A8J3NIH8_9ACTN</name>
<keyword evidence="1" id="KW-0472">Membrane</keyword>
<dbReference type="Proteomes" id="UP000601223">
    <property type="component" value="Unassembled WGS sequence"/>
</dbReference>
<feature type="transmembrane region" description="Helical" evidence="1">
    <location>
        <begin position="200"/>
        <end position="221"/>
    </location>
</feature>
<keyword evidence="3" id="KW-1185">Reference proteome</keyword>
<proteinExistence type="predicted"/>
<feature type="transmembrane region" description="Helical" evidence="1">
    <location>
        <begin position="66"/>
        <end position="88"/>
    </location>
</feature>
<keyword evidence="1" id="KW-1133">Transmembrane helix</keyword>
<sequence>MVTTSLPTERPRSRGRAAGFWWLALTAVAIAAFAPLPYLSTSLRGLAAQDDAFAASYAALPGWAQAAFYVHIVCGGIALALSPLQLAARIRTRLPRLHRVNGRIVALSILPAGLGGLVLAPSNQAGLIGTAGFGLLAVLWIGFVGAAVRAARRRHFAAHRRWAVRTFAMTYAAVTLRLWLGVLTPVLAGFGMDPEAAFELAYHLVPFLCWVPNLLLAEWLLRRPTVPVVSRTGGAGA</sequence>
<feature type="transmembrane region" description="Helical" evidence="1">
    <location>
        <begin position="100"/>
        <end position="120"/>
    </location>
</feature>
<evidence type="ECO:0000313" key="3">
    <source>
        <dbReference type="Proteomes" id="UP000601223"/>
    </source>
</evidence>
<organism evidence="2 3">
    <name type="scientific">Catellatospora bangladeshensis</name>
    <dbReference type="NCBI Taxonomy" id="310355"/>
    <lineage>
        <taxon>Bacteria</taxon>
        <taxon>Bacillati</taxon>
        <taxon>Actinomycetota</taxon>
        <taxon>Actinomycetes</taxon>
        <taxon>Micromonosporales</taxon>
        <taxon>Micromonosporaceae</taxon>
        <taxon>Catellatospora</taxon>
    </lineage>
</organism>
<dbReference type="EMBL" id="BONF01000009">
    <property type="protein sequence ID" value="GIF80381.1"/>
    <property type="molecule type" value="Genomic_DNA"/>
</dbReference>
<evidence type="ECO:0000256" key="1">
    <source>
        <dbReference type="SAM" id="Phobius"/>
    </source>
</evidence>
<dbReference type="InterPro" id="IPR018750">
    <property type="entry name" value="DUF2306_membrane"/>
</dbReference>
<evidence type="ECO:0000313" key="2">
    <source>
        <dbReference type="EMBL" id="GIF80381.1"/>
    </source>
</evidence>
<reference evidence="2 3" key="1">
    <citation type="submission" date="2021-01" db="EMBL/GenBank/DDBJ databases">
        <title>Whole genome shotgun sequence of Catellatospora bangladeshensis NBRC 107357.</title>
        <authorList>
            <person name="Komaki H."/>
            <person name="Tamura T."/>
        </authorList>
    </citation>
    <scope>NUCLEOTIDE SEQUENCE [LARGE SCALE GENOMIC DNA]</scope>
    <source>
        <strain evidence="2 3">NBRC 107357</strain>
    </source>
</reference>
<evidence type="ECO:0008006" key="4">
    <source>
        <dbReference type="Google" id="ProtNLM"/>
    </source>
</evidence>
<accession>A0A8J3NIH8</accession>
<feature type="transmembrane region" description="Helical" evidence="1">
    <location>
        <begin position="162"/>
        <end position="180"/>
    </location>
</feature>
<comment type="caution">
    <text evidence="2">The sequence shown here is derived from an EMBL/GenBank/DDBJ whole genome shotgun (WGS) entry which is preliminary data.</text>
</comment>
<keyword evidence="1" id="KW-0812">Transmembrane</keyword>
<protein>
    <recommendedName>
        <fullName evidence="4">DUF2306 domain-containing protein</fullName>
    </recommendedName>
</protein>
<dbReference type="Pfam" id="PF10067">
    <property type="entry name" value="DUF2306"/>
    <property type="match status" value="1"/>
</dbReference>
<feature type="transmembrane region" description="Helical" evidence="1">
    <location>
        <begin position="126"/>
        <end position="150"/>
    </location>
</feature>
<gene>
    <name evidence="2" type="ORF">Cba03nite_17300</name>
</gene>
<dbReference type="RefSeq" id="WP_203743864.1">
    <property type="nucleotide sequence ID" value="NZ_BONF01000009.1"/>
</dbReference>